<proteinExistence type="predicted"/>
<dbReference type="Pfam" id="PF12840">
    <property type="entry name" value="HTH_20"/>
    <property type="match status" value="1"/>
</dbReference>
<evidence type="ECO:0000313" key="5">
    <source>
        <dbReference type="EMBL" id="GAA3709276.1"/>
    </source>
</evidence>
<gene>
    <name evidence="5" type="ORF">GCM10022377_23700</name>
</gene>
<evidence type="ECO:0000256" key="2">
    <source>
        <dbReference type="ARBA" id="ARBA00023125"/>
    </source>
</evidence>
<dbReference type="InterPro" id="IPR001845">
    <property type="entry name" value="HTH_ArsR_DNA-bd_dom"/>
</dbReference>
<dbReference type="InterPro" id="IPR036388">
    <property type="entry name" value="WH-like_DNA-bd_sf"/>
</dbReference>
<dbReference type="Proteomes" id="UP001501536">
    <property type="component" value="Unassembled WGS sequence"/>
</dbReference>
<dbReference type="PANTHER" id="PTHR43132">
    <property type="entry name" value="ARSENICAL RESISTANCE OPERON REPRESSOR ARSR-RELATED"/>
    <property type="match status" value="1"/>
</dbReference>
<keyword evidence="3" id="KW-0804">Transcription</keyword>
<feature type="domain" description="HTH arsR-type" evidence="4">
    <location>
        <begin position="247"/>
        <end position="331"/>
    </location>
</feature>
<dbReference type="PANTHER" id="PTHR43132:SF6">
    <property type="entry name" value="HTH-TYPE TRANSCRIPTIONAL REPRESSOR CZRA"/>
    <property type="match status" value="1"/>
</dbReference>
<evidence type="ECO:0000256" key="1">
    <source>
        <dbReference type="ARBA" id="ARBA00023015"/>
    </source>
</evidence>
<dbReference type="PROSITE" id="PS50987">
    <property type="entry name" value="HTH_ARSR_2"/>
    <property type="match status" value="1"/>
</dbReference>
<sequence length="331" mass="36596">MHMHIRLTAEDLTKIRFESSPLWEAAASIRALQRQPAIHRPWIEATTSALAASTEPHKSRHLDILTTLVRPRGYMADALTPTPSRQGTFADSLADVAAVDHEVWRESLAYLRGHEPTPRILATLDLLERDLPAGLEMIVEALAWYWEIALEPWWPRLRSLQLEDIDWRLAQISRNGMAEVLKSLHPSVVPTPDGLDIVRGCDATGHPDPGAGLILVPNAFIWPETLVLNVAPFVPTLTYAPRGVGRLWESAPSCPDAPLAKLLGRTRAQILAQLDVPMTTTQLACALDLAPATVNTHLKVMSEGGLAESLRTGREVFYRRADVGESLLARR</sequence>
<keyword evidence="6" id="KW-1185">Reference proteome</keyword>
<dbReference type="InterPro" id="IPR011991">
    <property type="entry name" value="ArsR-like_HTH"/>
</dbReference>
<evidence type="ECO:0000313" key="6">
    <source>
        <dbReference type="Proteomes" id="UP001501536"/>
    </source>
</evidence>
<accession>A0ABP7DRT9</accession>
<organism evidence="5 6">
    <name type="scientific">Zhihengliuella alba</name>
    <dbReference type="NCBI Taxonomy" id="547018"/>
    <lineage>
        <taxon>Bacteria</taxon>
        <taxon>Bacillati</taxon>
        <taxon>Actinomycetota</taxon>
        <taxon>Actinomycetes</taxon>
        <taxon>Micrococcales</taxon>
        <taxon>Micrococcaceae</taxon>
        <taxon>Zhihengliuella</taxon>
    </lineage>
</organism>
<keyword evidence="2" id="KW-0238">DNA-binding</keyword>
<dbReference type="EMBL" id="BAABCJ010000006">
    <property type="protein sequence ID" value="GAA3709276.1"/>
    <property type="molecule type" value="Genomic_DNA"/>
</dbReference>
<evidence type="ECO:0000259" key="4">
    <source>
        <dbReference type="PROSITE" id="PS50987"/>
    </source>
</evidence>
<dbReference type="InterPro" id="IPR051011">
    <property type="entry name" value="Metal_resp_trans_reg"/>
</dbReference>
<protein>
    <submittedName>
        <fullName evidence="5">DUF5937 family protein</fullName>
    </submittedName>
</protein>
<comment type="caution">
    <text evidence="5">The sequence shown here is derived from an EMBL/GenBank/DDBJ whole genome shotgun (WGS) entry which is preliminary data.</text>
</comment>
<keyword evidence="1" id="KW-0805">Transcription regulation</keyword>
<dbReference type="SUPFAM" id="SSF46785">
    <property type="entry name" value="Winged helix' DNA-binding domain"/>
    <property type="match status" value="1"/>
</dbReference>
<dbReference type="CDD" id="cd00090">
    <property type="entry name" value="HTH_ARSR"/>
    <property type="match status" value="1"/>
</dbReference>
<dbReference type="Gene3D" id="1.10.10.10">
    <property type="entry name" value="Winged helix-like DNA-binding domain superfamily/Winged helix DNA-binding domain"/>
    <property type="match status" value="1"/>
</dbReference>
<dbReference type="SMART" id="SM00418">
    <property type="entry name" value="HTH_ARSR"/>
    <property type="match status" value="1"/>
</dbReference>
<evidence type="ECO:0000256" key="3">
    <source>
        <dbReference type="ARBA" id="ARBA00023163"/>
    </source>
</evidence>
<dbReference type="InterPro" id="IPR036390">
    <property type="entry name" value="WH_DNA-bd_sf"/>
</dbReference>
<reference evidence="6" key="1">
    <citation type="journal article" date="2019" name="Int. J. Syst. Evol. Microbiol.">
        <title>The Global Catalogue of Microorganisms (GCM) 10K type strain sequencing project: providing services to taxonomists for standard genome sequencing and annotation.</title>
        <authorList>
            <consortium name="The Broad Institute Genomics Platform"/>
            <consortium name="The Broad Institute Genome Sequencing Center for Infectious Disease"/>
            <person name="Wu L."/>
            <person name="Ma J."/>
        </authorList>
    </citation>
    <scope>NUCLEOTIDE SEQUENCE [LARGE SCALE GENOMIC DNA]</scope>
    <source>
        <strain evidence="6">JCM 16961</strain>
    </source>
</reference>
<name>A0ABP7DRT9_9MICC</name>